<evidence type="ECO:0000313" key="1">
    <source>
        <dbReference type="EMBL" id="AKZ60800.1"/>
    </source>
</evidence>
<reference evidence="2" key="1">
    <citation type="journal article" date="2015" name="J. Biotechnol.">
        <title>Complete genome sequence of Streptomyces ambofaciens ATCC 23877, the spiramycin producer.</title>
        <authorList>
            <person name="Thibessard A."/>
            <person name="Haas D."/>
            <person name="Gerbaud C."/>
            <person name="Aigle B."/>
            <person name="Lautru S."/>
            <person name="Pernodet J.L."/>
            <person name="Leblond P."/>
        </authorList>
    </citation>
    <scope>NUCLEOTIDE SEQUENCE [LARGE SCALE GENOMIC DNA]</scope>
    <source>
        <strain evidence="2">ATCC 23877 / 3486 / DSM 40053 / JCM 4204 / NBRC 12836 / NRRL B-2516</strain>
        <plasmid evidence="2">pSAM1</plasmid>
    </source>
</reference>
<dbReference type="SUPFAM" id="SSF57938">
    <property type="entry name" value="DnaJ/Hsp40 cysteine-rich domain"/>
    <property type="match status" value="1"/>
</dbReference>
<dbReference type="RefSeq" id="WP_053143352.1">
    <property type="nucleotide sequence ID" value="NZ_CP012383.1"/>
</dbReference>
<dbReference type="EMBL" id="CP012383">
    <property type="protein sequence ID" value="AKZ60800.1"/>
    <property type="molecule type" value="Genomic_DNA"/>
</dbReference>
<protein>
    <submittedName>
        <fullName evidence="1">Uncharacterized protein</fullName>
    </submittedName>
</protein>
<dbReference type="Gene3D" id="6.20.20.10">
    <property type="match status" value="1"/>
</dbReference>
<organism evidence="1 2">
    <name type="scientific">Streptomyces ambofaciens (strain ATCC 23877 / 3486 / DSM 40053 / JCM 4204 / NBRC 12836 / NRRL B-2516)</name>
    <dbReference type="NCBI Taxonomy" id="278992"/>
    <lineage>
        <taxon>Bacteria</taxon>
        <taxon>Bacillati</taxon>
        <taxon>Actinomycetota</taxon>
        <taxon>Actinomycetes</taxon>
        <taxon>Kitasatosporales</taxon>
        <taxon>Streptomycetaceae</taxon>
        <taxon>Streptomyces</taxon>
    </lineage>
</organism>
<dbReference type="InterPro" id="IPR036410">
    <property type="entry name" value="HSP_DnaJ_Cys-rich_dom_sf"/>
</dbReference>
<dbReference type="Proteomes" id="UP000061018">
    <property type="component" value="Plasmid pSAM1"/>
</dbReference>
<geneLocation type="plasmid" evidence="1 2">
    <name>pSAM1</name>
</geneLocation>
<evidence type="ECO:0000313" key="2">
    <source>
        <dbReference type="Proteomes" id="UP000061018"/>
    </source>
</evidence>
<keyword evidence="1" id="KW-0614">Plasmid</keyword>
<name>A0A0K2B5W8_STRA7</name>
<dbReference type="KEGG" id="samb:SAM23877_p091"/>
<proteinExistence type="predicted"/>
<dbReference type="AlphaFoldDB" id="A0A0K2B5W8"/>
<sequence>MTLVAGEYEFTCDECDGDGNLQYIRITTEGDDEPELVWDKCDDCHGEGRLLVDEEEAAEKIRWGQTPTRTPAAA</sequence>
<gene>
    <name evidence="1" type="ORF">SAM23877_p091</name>
</gene>
<accession>A0A0K2B5W8</accession>